<evidence type="ECO:0000256" key="1">
    <source>
        <dbReference type="SAM" id="Phobius"/>
    </source>
</evidence>
<sequence length="246" mass="27483">MRNKLWRSFWGIFFLAAAALVVVNQMGILSYKIGFWAIVGTIIFALGSIDSVINRRITEGVFSIAFLLMVYAKPLHIERLVPWTILLAAVLISIGLGIIFRNRFHTVVYANKKIKDFRNKRESISDHIFTDTVSNEKGSHVVVDQTLSDTSRYIHSKELETIEVNGKLGDINLYLDDAQAAGDTVVMDLNVTMTELNIYVPLSWQVKDNLGQTFGNIQIEGTSNGGGPTLIIQGRASMSDIDVRYI</sequence>
<accession>D4YTY1</accession>
<gene>
    <name evidence="3" type="ORF">HMPREF0493_0992</name>
</gene>
<dbReference type="eggNOG" id="COG4758">
    <property type="taxonomic scope" value="Bacteria"/>
</dbReference>
<feature type="domain" description="LiaF transmembrane" evidence="2">
    <location>
        <begin position="9"/>
        <end position="105"/>
    </location>
</feature>
<keyword evidence="1" id="KW-0812">Transmembrane</keyword>
<dbReference type="InterPro" id="IPR054331">
    <property type="entry name" value="LiaF_TM"/>
</dbReference>
<feature type="transmembrane region" description="Helical" evidence="1">
    <location>
        <begin position="83"/>
        <end position="100"/>
    </location>
</feature>
<protein>
    <recommendedName>
        <fullName evidence="2">LiaF transmembrane domain-containing protein</fullName>
    </recommendedName>
</protein>
<organism evidence="3 4">
    <name type="scientific">Lactobacillus amylolyticus DSM 11664</name>
    <dbReference type="NCBI Taxonomy" id="585524"/>
    <lineage>
        <taxon>Bacteria</taxon>
        <taxon>Bacillati</taxon>
        <taxon>Bacillota</taxon>
        <taxon>Bacilli</taxon>
        <taxon>Lactobacillales</taxon>
        <taxon>Lactobacillaceae</taxon>
        <taxon>Lactobacillus</taxon>
    </lineage>
</organism>
<name>D4YTY1_9LACO</name>
<dbReference type="PATRIC" id="fig|585524.9.peg.151"/>
<evidence type="ECO:0000259" key="2">
    <source>
        <dbReference type="Pfam" id="PF22570"/>
    </source>
</evidence>
<keyword evidence="1" id="KW-0472">Membrane</keyword>
<evidence type="ECO:0000313" key="4">
    <source>
        <dbReference type="Proteomes" id="UP000004069"/>
    </source>
</evidence>
<dbReference type="AlphaFoldDB" id="D4YTY1"/>
<feature type="transmembrane region" description="Helical" evidence="1">
    <location>
        <begin position="60"/>
        <end position="77"/>
    </location>
</feature>
<proteinExistence type="predicted"/>
<dbReference type="RefSeq" id="WP_006352143.1">
    <property type="nucleotide sequence ID" value="NZ_ADNY01000036.1"/>
</dbReference>
<keyword evidence="4" id="KW-1185">Reference proteome</keyword>
<feature type="transmembrane region" description="Helical" evidence="1">
    <location>
        <begin position="33"/>
        <end position="53"/>
    </location>
</feature>
<feature type="transmembrane region" description="Helical" evidence="1">
    <location>
        <begin position="9"/>
        <end position="27"/>
    </location>
</feature>
<reference evidence="3 4" key="1">
    <citation type="submission" date="2010-04" db="EMBL/GenBank/DDBJ databases">
        <authorList>
            <person name="Muzny D."/>
            <person name="Qin X."/>
            <person name="Deng J."/>
            <person name="Jiang H."/>
            <person name="Liu Y."/>
            <person name="Qu J."/>
            <person name="Song X.-Z."/>
            <person name="Zhang L."/>
            <person name="Thornton R."/>
            <person name="Coyle M."/>
            <person name="Francisco L."/>
            <person name="Jackson L."/>
            <person name="Javaid M."/>
            <person name="Korchina V."/>
            <person name="Kovar C."/>
            <person name="Mata R."/>
            <person name="Mathew T."/>
            <person name="Ngo R."/>
            <person name="Nguyen L."/>
            <person name="Nguyen N."/>
            <person name="Okwuonu G."/>
            <person name="Ongeri F."/>
            <person name="Pham C."/>
            <person name="Simmons D."/>
            <person name="Wilczek-Boney K."/>
            <person name="Hale W."/>
            <person name="Jakkamsetti A."/>
            <person name="Pham P."/>
            <person name="Ruth R."/>
            <person name="San Lucas F."/>
            <person name="Warren J."/>
            <person name="Zhang J."/>
            <person name="Zhao Z."/>
            <person name="Zhou C."/>
            <person name="Zhu D."/>
            <person name="Lee S."/>
            <person name="Bess C."/>
            <person name="Blankenburg K."/>
            <person name="Forbes L."/>
            <person name="Fu Q."/>
            <person name="Gubbala S."/>
            <person name="Hirani K."/>
            <person name="Jayaseelan J.C."/>
            <person name="Lara F."/>
            <person name="Munidasa M."/>
            <person name="Palculict T."/>
            <person name="Patil S."/>
            <person name="Pu L.-L."/>
            <person name="Saada N."/>
            <person name="Tang L."/>
            <person name="Weissenberger G."/>
            <person name="Zhu Y."/>
            <person name="Hemphill L."/>
            <person name="Shang Y."/>
            <person name="Youmans B."/>
            <person name="Ayvaz T."/>
            <person name="Ross M."/>
            <person name="Santibanez J."/>
            <person name="Aqrawi P."/>
            <person name="Gross S."/>
            <person name="Joshi V."/>
            <person name="Fowler G."/>
            <person name="Nazareth L."/>
            <person name="Reid J."/>
            <person name="Worley K."/>
            <person name="Petrosino J."/>
            <person name="Highlander S."/>
            <person name="Gibbs R."/>
        </authorList>
    </citation>
    <scope>NUCLEOTIDE SEQUENCE [LARGE SCALE GENOMIC DNA]</scope>
    <source>
        <strain evidence="3 4">DSM 11664</strain>
    </source>
</reference>
<dbReference type="STRING" id="83683.B1745_01745"/>
<dbReference type="EMBL" id="ADNY01000036">
    <property type="protein sequence ID" value="EFG55402.1"/>
    <property type="molecule type" value="Genomic_DNA"/>
</dbReference>
<dbReference type="OrthoDB" id="2249781at2"/>
<evidence type="ECO:0000313" key="3">
    <source>
        <dbReference type="EMBL" id="EFG55402.1"/>
    </source>
</evidence>
<keyword evidence="1" id="KW-1133">Transmembrane helix</keyword>
<comment type="caution">
    <text evidence="3">The sequence shown here is derived from an EMBL/GenBank/DDBJ whole genome shotgun (WGS) entry which is preliminary data.</text>
</comment>
<dbReference type="Pfam" id="PF22570">
    <property type="entry name" value="LiaF-TM"/>
    <property type="match status" value="1"/>
</dbReference>
<dbReference type="Proteomes" id="UP000004069">
    <property type="component" value="Unassembled WGS sequence"/>
</dbReference>